<sequence length="187" mass="21016">MVWKSYWSAFASNQNHANRVLLGNASQLPTSALTPVASPIPFAMWGIYLVGKLPKAQGGAEYTIVAVDYFIKWVEAAPLKKTRSEEVVQFLWKKIITRFGILRILVSDNSPQFEGQVLADFCEKFGIEHRFAPVYYPQDNGQVEVMNRIIFKGIKKNILQSGKGGGSWIEQLPTILWLLRSIGNQAT</sequence>
<dbReference type="PANTHER" id="PTHR37984">
    <property type="entry name" value="PROTEIN CBG26694"/>
    <property type="match status" value="1"/>
</dbReference>
<dbReference type="InterPro" id="IPR001584">
    <property type="entry name" value="Integrase_cat-core"/>
</dbReference>
<dbReference type="PROSITE" id="PS50994">
    <property type="entry name" value="INTEGRASE"/>
    <property type="match status" value="1"/>
</dbReference>
<keyword evidence="3" id="KW-1185">Reference proteome</keyword>
<dbReference type="InterPro" id="IPR036397">
    <property type="entry name" value="RNaseH_sf"/>
</dbReference>
<evidence type="ECO:0000313" key="2">
    <source>
        <dbReference type="EMBL" id="GAA0166165.1"/>
    </source>
</evidence>
<dbReference type="PANTHER" id="PTHR37984:SF5">
    <property type="entry name" value="PROTEIN NYNRIN-LIKE"/>
    <property type="match status" value="1"/>
</dbReference>
<dbReference type="GO" id="GO:0003676">
    <property type="term" value="F:nucleic acid binding"/>
    <property type="evidence" value="ECO:0007669"/>
    <property type="project" value="InterPro"/>
</dbReference>
<protein>
    <recommendedName>
        <fullName evidence="1">Integrase catalytic domain-containing protein</fullName>
    </recommendedName>
</protein>
<dbReference type="AlphaFoldDB" id="A0AAV3QQ55"/>
<feature type="domain" description="Integrase catalytic" evidence="1">
    <location>
        <begin position="37"/>
        <end position="187"/>
    </location>
</feature>
<name>A0AAV3QQ55_LITER</name>
<dbReference type="SUPFAM" id="SSF53098">
    <property type="entry name" value="Ribonuclease H-like"/>
    <property type="match status" value="1"/>
</dbReference>
<accession>A0AAV3QQ55</accession>
<evidence type="ECO:0000313" key="3">
    <source>
        <dbReference type="Proteomes" id="UP001454036"/>
    </source>
</evidence>
<proteinExistence type="predicted"/>
<dbReference type="InterPro" id="IPR012337">
    <property type="entry name" value="RNaseH-like_sf"/>
</dbReference>
<dbReference type="GO" id="GO:0015074">
    <property type="term" value="P:DNA integration"/>
    <property type="evidence" value="ECO:0007669"/>
    <property type="project" value="InterPro"/>
</dbReference>
<reference evidence="2 3" key="1">
    <citation type="submission" date="2024-01" db="EMBL/GenBank/DDBJ databases">
        <title>The complete chloroplast genome sequence of Lithospermum erythrorhizon: insights into the phylogenetic relationship among Boraginaceae species and the maternal lineages of purple gromwells.</title>
        <authorList>
            <person name="Okada T."/>
            <person name="Watanabe K."/>
        </authorList>
    </citation>
    <scope>NUCLEOTIDE SEQUENCE [LARGE SCALE GENOMIC DNA]</scope>
</reference>
<dbReference type="Proteomes" id="UP001454036">
    <property type="component" value="Unassembled WGS sequence"/>
</dbReference>
<dbReference type="EMBL" id="BAABME010005630">
    <property type="protein sequence ID" value="GAA0166165.1"/>
    <property type="molecule type" value="Genomic_DNA"/>
</dbReference>
<gene>
    <name evidence="2" type="ORF">LIER_21386</name>
</gene>
<dbReference type="InterPro" id="IPR050951">
    <property type="entry name" value="Retrovirus_Pol_polyprotein"/>
</dbReference>
<dbReference type="Pfam" id="PF00665">
    <property type="entry name" value="rve"/>
    <property type="match status" value="1"/>
</dbReference>
<comment type="caution">
    <text evidence="2">The sequence shown here is derived from an EMBL/GenBank/DDBJ whole genome shotgun (WGS) entry which is preliminary data.</text>
</comment>
<organism evidence="2 3">
    <name type="scientific">Lithospermum erythrorhizon</name>
    <name type="common">Purple gromwell</name>
    <name type="synonym">Lithospermum officinale var. erythrorhizon</name>
    <dbReference type="NCBI Taxonomy" id="34254"/>
    <lineage>
        <taxon>Eukaryota</taxon>
        <taxon>Viridiplantae</taxon>
        <taxon>Streptophyta</taxon>
        <taxon>Embryophyta</taxon>
        <taxon>Tracheophyta</taxon>
        <taxon>Spermatophyta</taxon>
        <taxon>Magnoliopsida</taxon>
        <taxon>eudicotyledons</taxon>
        <taxon>Gunneridae</taxon>
        <taxon>Pentapetalae</taxon>
        <taxon>asterids</taxon>
        <taxon>lamiids</taxon>
        <taxon>Boraginales</taxon>
        <taxon>Boraginaceae</taxon>
        <taxon>Boraginoideae</taxon>
        <taxon>Lithospermeae</taxon>
        <taxon>Lithospermum</taxon>
    </lineage>
</organism>
<dbReference type="Gene3D" id="3.30.420.10">
    <property type="entry name" value="Ribonuclease H-like superfamily/Ribonuclease H"/>
    <property type="match status" value="1"/>
</dbReference>
<evidence type="ECO:0000259" key="1">
    <source>
        <dbReference type="PROSITE" id="PS50994"/>
    </source>
</evidence>